<gene>
    <name evidence="2" type="ORF">AFCDBAGC_3950</name>
</gene>
<feature type="compositionally biased region" description="Acidic residues" evidence="1">
    <location>
        <begin position="78"/>
        <end position="90"/>
    </location>
</feature>
<name>A0ABQ4QME2_9HYPH</name>
<evidence type="ECO:0000313" key="3">
    <source>
        <dbReference type="Proteomes" id="UP001055117"/>
    </source>
</evidence>
<evidence type="ECO:0000313" key="2">
    <source>
        <dbReference type="EMBL" id="GJD46070.1"/>
    </source>
</evidence>
<dbReference type="Proteomes" id="UP001055117">
    <property type="component" value="Unassembled WGS sequence"/>
</dbReference>
<feature type="compositionally biased region" description="Basic residues" evidence="1">
    <location>
        <begin position="95"/>
        <end position="108"/>
    </location>
</feature>
<dbReference type="EMBL" id="BPQG01000065">
    <property type="protein sequence ID" value="GJD46070.1"/>
    <property type="molecule type" value="Genomic_DNA"/>
</dbReference>
<organism evidence="2 3">
    <name type="scientific">Methylobacterium cerastii</name>
    <dbReference type="NCBI Taxonomy" id="932741"/>
    <lineage>
        <taxon>Bacteria</taxon>
        <taxon>Pseudomonadati</taxon>
        <taxon>Pseudomonadota</taxon>
        <taxon>Alphaproteobacteria</taxon>
        <taxon>Hyphomicrobiales</taxon>
        <taxon>Methylobacteriaceae</taxon>
        <taxon>Methylobacterium</taxon>
    </lineage>
</organism>
<accession>A0ABQ4QME2</accession>
<comment type="caution">
    <text evidence="2">The sequence shown here is derived from an EMBL/GenBank/DDBJ whole genome shotgun (WGS) entry which is preliminary data.</text>
</comment>
<evidence type="ECO:0000256" key="1">
    <source>
        <dbReference type="SAM" id="MobiDB-lite"/>
    </source>
</evidence>
<proteinExistence type="predicted"/>
<sequence length="108" mass="11713">MTEQHGDATQMSEVLRLIGTLSDEVLDAQIMKRPVPAVQVAALADAARLLQDHDIALPPMLLQVLHGLDRDGVSPTGDSDDDTSDAPDEADPAKGLKRFLRPFRNSRS</sequence>
<protein>
    <submittedName>
        <fullName evidence="2">Uncharacterized protein</fullName>
    </submittedName>
</protein>
<keyword evidence="3" id="KW-1185">Reference proteome</keyword>
<reference evidence="2 3" key="1">
    <citation type="journal article" date="2021" name="Front. Microbiol.">
        <title>Comprehensive Comparative Genomics and Phenotyping of Methylobacterium Species.</title>
        <authorList>
            <person name="Alessa O."/>
            <person name="Ogura Y."/>
            <person name="Fujitani Y."/>
            <person name="Takami H."/>
            <person name="Hayashi T."/>
            <person name="Sahin N."/>
            <person name="Tani A."/>
        </authorList>
    </citation>
    <scope>NUCLEOTIDE SEQUENCE [LARGE SCALE GENOMIC DNA]</scope>
    <source>
        <strain evidence="2 3">DSM 23679</strain>
    </source>
</reference>
<feature type="region of interest" description="Disordered" evidence="1">
    <location>
        <begin position="68"/>
        <end position="108"/>
    </location>
</feature>